<accession>A0A9X2VMH6</accession>
<dbReference type="Gene3D" id="3.30.1600.10">
    <property type="entry name" value="SIR2/SIRT2 'Small Domain"/>
    <property type="match status" value="1"/>
</dbReference>
<dbReference type="PROSITE" id="PS50305">
    <property type="entry name" value="SIRTUIN"/>
    <property type="match status" value="1"/>
</dbReference>
<evidence type="ECO:0000256" key="1">
    <source>
        <dbReference type="ARBA" id="ARBA00022679"/>
    </source>
</evidence>
<evidence type="ECO:0000256" key="2">
    <source>
        <dbReference type="ARBA" id="ARBA00023027"/>
    </source>
</evidence>
<dbReference type="EMBL" id="JANYMP010000010">
    <property type="protein sequence ID" value="MCS7479376.1"/>
    <property type="molecule type" value="Genomic_DNA"/>
</dbReference>
<gene>
    <name evidence="5" type="ORF">NZH93_21135</name>
</gene>
<dbReference type="RefSeq" id="WP_259624882.1">
    <property type="nucleotide sequence ID" value="NZ_JANYMP010000010.1"/>
</dbReference>
<dbReference type="Gene3D" id="3.40.50.1220">
    <property type="entry name" value="TPP-binding domain"/>
    <property type="match status" value="1"/>
</dbReference>
<comment type="caution">
    <text evidence="5">The sequence shown here is derived from an EMBL/GenBank/DDBJ whole genome shotgun (WGS) entry which is preliminary data.</text>
</comment>
<keyword evidence="6" id="KW-1185">Reference proteome</keyword>
<keyword evidence="1" id="KW-0808">Transferase</keyword>
<organism evidence="5 6">
    <name type="scientific">Umezawaea endophytica</name>
    <dbReference type="NCBI Taxonomy" id="1654476"/>
    <lineage>
        <taxon>Bacteria</taxon>
        <taxon>Bacillati</taxon>
        <taxon>Actinomycetota</taxon>
        <taxon>Actinomycetes</taxon>
        <taxon>Pseudonocardiales</taxon>
        <taxon>Pseudonocardiaceae</taxon>
        <taxon>Umezawaea</taxon>
    </lineage>
</organism>
<comment type="caution">
    <text evidence="3">Lacks conserved residue(s) required for the propagation of feature annotation.</text>
</comment>
<dbReference type="InterPro" id="IPR026591">
    <property type="entry name" value="Sirtuin_cat_small_dom_sf"/>
</dbReference>
<dbReference type="Proteomes" id="UP001141259">
    <property type="component" value="Unassembled WGS sequence"/>
</dbReference>
<keyword evidence="2" id="KW-0520">NAD</keyword>
<evidence type="ECO:0000313" key="5">
    <source>
        <dbReference type="EMBL" id="MCS7479376.1"/>
    </source>
</evidence>
<reference evidence="5" key="1">
    <citation type="submission" date="2022-08" db="EMBL/GenBank/DDBJ databases">
        <authorList>
            <person name="Tistechok S."/>
            <person name="Samborskyy M."/>
            <person name="Roman I."/>
        </authorList>
    </citation>
    <scope>NUCLEOTIDE SEQUENCE</scope>
    <source>
        <strain evidence="5">DSM 103496</strain>
    </source>
</reference>
<dbReference type="InterPro" id="IPR026590">
    <property type="entry name" value="Ssirtuin_cat_dom"/>
</dbReference>
<name>A0A9X2VMH6_9PSEU</name>
<dbReference type="AlphaFoldDB" id="A0A9X2VMH6"/>
<dbReference type="SUPFAM" id="SSF52467">
    <property type="entry name" value="DHS-like NAD/FAD-binding domain"/>
    <property type="match status" value="1"/>
</dbReference>
<evidence type="ECO:0000259" key="4">
    <source>
        <dbReference type="PROSITE" id="PS50305"/>
    </source>
</evidence>
<protein>
    <recommendedName>
        <fullName evidence="4">Deacetylase sirtuin-type domain-containing protein</fullName>
    </recommendedName>
</protein>
<evidence type="ECO:0000256" key="3">
    <source>
        <dbReference type="PROSITE-ProRule" id="PRU00236"/>
    </source>
</evidence>
<dbReference type="InterPro" id="IPR029035">
    <property type="entry name" value="DHS-like_NAD/FAD-binding_dom"/>
</dbReference>
<feature type="domain" description="Deacetylase sirtuin-type" evidence="4">
    <location>
        <begin position="1"/>
        <end position="280"/>
    </location>
</feature>
<evidence type="ECO:0000313" key="6">
    <source>
        <dbReference type="Proteomes" id="UP001141259"/>
    </source>
</evidence>
<proteinExistence type="predicted"/>
<dbReference type="GO" id="GO:0016740">
    <property type="term" value="F:transferase activity"/>
    <property type="evidence" value="ECO:0007669"/>
    <property type="project" value="UniProtKB-KW"/>
</dbReference>
<sequence length="280" mass="30983">MSRRTFHDWLDESDRVLIAAGAGLSAAAGYDYTDTRRFAELFPALRARGLRARYQLIGLPLPPALLWGYWATHVADIRFDPRPNPVYRRLRDLVGDRDHFVMTSNVDALFARNGFAEDRVFTPQGDYGRYQCETPCTLDTWPSEPVVRAALAAYDPVTGEVTDPSAVPACPNCGGEVFLNVRKGPEFVQDPHLPTGRALARWLEATPAEARLLVVEVGAGFNTPGVIRLPAEHLVHRRPGARLVRINRDQSAVPAELAGRALSIAADARHVFTRDPRKAP</sequence>